<keyword evidence="2 6" id="KW-0698">rRNA processing</keyword>
<keyword evidence="3 6" id="KW-0489">Methyltransferase</keyword>
<evidence type="ECO:0000313" key="9">
    <source>
        <dbReference type="Proteomes" id="UP000824988"/>
    </source>
</evidence>
<dbReference type="EMBL" id="AP019782">
    <property type="protein sequence ID" value="BBL71666.1"/>
    <property type="molecule type" value="Genomic_DNA"/>
</dbReference>
<dbReference type="InterPro" id="IPR004441">
    <property type="entry name" value="rRNA_MeTrfase_TrmH"/>
</dbReference>
<dbReference type="HAMAP" id="MF_01887">
    <property type="entry name" value="23SrRNA_methyltr_B"/>
    <property type="match status" value="1"/>
</dbReference>
<evidence type="ECO:0000259" key="7">
    <source>
        <dbReference type="SMART" id="SM00967"/>
    </source>
</evidence>
<dbReference type="GO" id="GO:0070039">
    <property type="term" value="F:rRNA (guanosine-2'-O-)-methyltransferase activity"/>
    <property type="evidence" value="ECO:0007669"/>
    <property type="project" value="UniProtKB-UniRule"/>
</dbReference>
<keyword evidence="9" id="KW-1185">Reference proteome</keyword>
<comment type="similarity">
    <text evidence="6">Belongs to the class IV-like SAM-binding methyltransferase superfamily. RNA methyltransferase TrmH family. RlmB subfamily.</text>
</comment>
<gene>
    <name evidence="6 8" type="primary">rlmB</name>
    <name evidence="8" type="ORF">MoryE10_22720</name>
</gene>
<dbReference type="PANTHER" id="PTHR46429:SF1">
    <property type="entry name" value="23S RRNA (GUANOSINE-2'-O-)-METHYLTRANSFERASE RLMB"/>
    <property type="match status" value="1"/>
</dbReference>
<evidence type="ECO:0000256" key="3">
    <source>
        <dbReference type="ARBA" id="ARBA00022603"/>
    </source>
</evidence>
<accession>A0A8D5AIS4</accession>
<dbReference type="PANTHER" id="PTHR46429">
    <property type="entry name" value="23S RRNA (GUANOSINE-2'-O-)-METHYLTRANSFERASE RLMB"/>
    <property type="match status" value="1"/>
</dbReference>
<reference evidence="8" key="1">
    <citation type="submission" date="2019-06" db="EMBL/GenBank/DDBJ databases">
        <title>Complete genome sequence of Methylogaea oryzae strain JCM16910.</title>
        <authorList>
            <person name="Asakawa S."/>
        </authorList>
    </citation>
    <scope>NUCLEOTIDE SEQUENCE</scope>
    <source>
        <strain evidence="8">E10</strain>
    </source>
</reference>
<proteinExistence type="inferred from homology"/>
<dbReference type="InterPro" id="IPR024915">
    <property type="entry name" value="23S_rRNA_MeTrfase_RlmB"/>
</dbReference>
<evidence type="ECO:0000256" key="1">
    <source>
        <dbReference type="ARBA" id="ARBA00022490"/>
    </source>
</evidence>
<dbReference type="KEGG" id="moz:MoryE10_22720"/>
<comment type="subcellular location">
    <subcellularLocation>
        <location evidence="6">Cytoplasm</location>
    </subcellularLocation>
</comment>
<dbReference type="Proteomes" id="UP000824988">
    <property type="component" value="Chromosome"/>
</dbReference>
<dbReference type="InterPro" id="IPR013123">
    <property type="entry name" value="SpoU_subst-bd"/>
</dbReference>
<evidence type="ECO:0000256" key="6">
    <source>
        <dbReference type="HAMAP-Rule" id="MF_01887"/>
    </source>
</evidence>
<dbReference type="RefSeq" id="WP_221047093.1">
    <property type="nucleotide sequence ID" value="NZ_AP019782.1"/>
</dbReference>
<comment type="catalytic activity">
    <reaction evidence="6">
        <text>guanosine(2251) in 23S rRNA + S-adenosyl-L-methionine = 2'-O-methylguanosine(2251) in 23S rRNA + S-adenosyl-L-homocysteine + H(+)</text>
        <dbReference type="Rhea" id="RHEA:24140"/>
        <dbReference type="Rhea" id="RHEA-COMP:10239"/>
        <dbReference type="Rhea" id="RHEA-COMP:10241"/>
        <dbReference type="ChEBI" id="CHEBI:15378"/>
        <dbReference type="ChEBI" id="CHEBI:57856"/>
        <dbReference type="ChEBI" id="CHEBI:59789"/>
        <dbReference type="ChEBI" id="CHEBI:74269"/>
        <dbReference type="ChEBI" id="CHEBI:74445"/>
        <dbReference type="EC" id="2.1.1.185"/>
    </reaction>
</comment>
<protein>
    <recommendedName>
        <fullName evidence="6">23S rRNA (guanosine-2'-O-)-methyltransferase RlmB</fullName>
        <ecNumber evidence="6">2.1.1.185</ecNumber>
    </recommendedName>
    <alternativeName>
        <fullName evidence="6">23S rRNA (guanosine2251 2'-O)-methyltransferase</fullName>
    </alternativeName>
    <alternativeName>
        <fullName evidence="6">23S rRNA Gm2251 2'-O-methyltransferase</fullName>
    </alternativeName>
</protein>
<dbReference type="AlphaFoldDB" id="A0A8D5AIS4"/>
<evidence type="ECO:0000256" key="2">
    <source>
        <dbReference type="ARBA" id="ARBA00022552"/>
    </source>
</evidence>
<dbReference type="SMART" id="SM00967">
    <property type="entry name" value="SpoU_sub_bind"/>
    <property type="match status" value="1"/>
</dbReference>
<dbReference type="EC" id="2.1.1.185" evidence="6"/>
<dbReference type="InterPro" id="IPR001537">
    <property type="entry name" value="SpoU_MeTrfase"/>
</dbReference>
<feature type="binding site" evidence="6">
    <location>
        <position position="199"/>
    </location>
    <ligand>
        <name>S-adenosyl-L-methionine</name>
        <dbReference type="ChEBI" id="CHEBI:59789"/>
    </ligand>
</feature>
<feature type="binding site" evidence="6">
    <location>
        <position position="228"/>
    </location>
    <ligand>
        <name>S-adenosyl-L-methionine</name>
        <dbReference type="ChEBI" id="CHEBI:59789"/>
    </ligand>
</feature>
<evidence type="ECO:0000313" key="8">
    <source>
        <dbReference type="EMBL" id="BBL71666.1"/>
    </source>
</evidence>
<evidence type="ECO:0000256" key="5">
    <source>
        <dbReference type="ARBA" id="ARBA00022691"/>
    </source>
</evidence>
<feature type="domain" description="RNA 2-O ribose methyltransferase substrate binding" evidence="7">
    <location>
        <begin position="6"/>
        <end position="82"/>
    </location>
</feature>
<dbReference type="NCBIfam" id="TIGR00186">
    <property type="entry name" value="rRNA_methyl_3"/>
    <property type="match status" value="1"/>
</dbReference>
<evidence type="ECO:0000256" key="4">
    <source>
        <dbReference type="ARBA" id="ARBA00022679"/>
    </source>
</evidence>
<comment type="function">
    <text evidence="6">Specifically methylates the ribose of guanosine 2251 in 23S rRNA.</text>
</comment>
<dbReference type="GO" id="GO:0003723">
    <property type="term" value="F:RNA binding"/>
    <property type="evidence" value="ECO:0007669"/>
    <property type="project" value="InterPro"/>
</dbReference>
<dbReference type="FunFam" id="3.40.1280.10:FF:000008">
    <property type="entry name" value="Group 3 RNA methyltransferase TrmH"/>
    <property type="match status" value="1"/>
</dbReference>
<name>A0A8D5AIS4_9GAMM</name>
<dbReference type="GO" id="GO:0005829">
    <property type="term" value="C:cytosol"/>
    <property type="evidence" value="ECO:0007669"/>
    <property type="project" value="TreeGrafter"/>
</dbReference>
<sequence>MSQERLVCGLHAAQTALEHTPDKVVAAWVDEQRGDARIAKIRQALEGLGLTVQQSDRRRLDKMAGGVNHQGVVLRVRVPAEQGENELMDLLTRLDHPPLLLVLDQVQDPHNLGACLRTCDAAGVDGVVVTRDQSVALTPTVLKVASGAAETVPVFRITNLARTLRDLKDAGLWIAGASGDAPQSVYDADLKGPLALVVGGEGKGMRRLTREHCDLLVSLPMRGQVESLNLSVAAGVLLYEVQRQRSLG</sequence>
<dbReference type="CDD" id="cd18103">
    <property type="entry name" value="SpoU-like_RlmB"/>
    <property type="match status" value="1"/>
</dbReference>
<feature type="binding site" evidence="6">
    <location>
        <position position="219"/>
    </location>
    <ligand>
        <name>S-adenosyl-L-methionine</name>
        <dbReference type="ChEBI" id="CHEBI:59789"/>
    </ligand>
</feature>
<dbReference type="Pfam" id="PF08032">
    <property type="entry name" value="SpoU_sub_bind"/>
    <property type="match status" value="1"/>
</dbReference>
<keyword evidence="1 6" id="KW-0963">Cytoplasm</keyword>
<dbReference type="Pfam" id="PF00588">
    <property type="entry name" value="SpoU_methylase"/>
    <property type="match status" value="1"/>
</dbReference>
<keyword evidence="5 6" id="KW-0949">S-adenosyl-L-methionine</keyword>
<keyword evidence="4 6" id="KW-0808">Transferase</keyword>
<organism evidence="8 9">
    <name type="scientific">Methylogaea oryzae</name>
    <dbReference type="NCBI Taxonomy" id="1295382"/>
    <lineage>
        <taxon>Bacteria</taxon>
        <taxon>Pseudomonadati</taxon>
        <taxon>Pseudomonadota</taxon>
        <taxon>Gammaproteobacteria</taxon>
        <taxon>Methylococcales</taxon>
        <taxon>Methylococcaceae</taxon>
        <taxon>Methylogaea</taxon>
    </lineage>
</organism>